<dbReference type="GO" id="GO:0000150">
    <property type="term" value="F:DNA strand exchange activity"/>
    <property type="evidence" value="ECO:0007669"/>
    <property type="project" value="InterPro"/>
</dbReference>
<dbReference type="PANTHER" id="PTHR30461">
    <property type="entry name" value="DNA-INVERTASE FROM LAMBDOID PROPHAGE"/>
    <property type="match status" value="1"/>
</dbReference>
<protein>
    <submittedName>
        <fullName evidence="2">Recombinase</fullName>
    </submittedName>
</protein>
<dbReference type="Pfam" id="PF00239">
    <property type="entry name" value="Resolvase"/>
    <property type="match status" value="1"/>
</dbReference>
<reference evidence="2 3" key="1">
    <citation type="journal article" date="2015" name="Nature">
        <title>rRNA introns, odd ribosomes, and small enigmatic genomes across a large radiation of phyla.</title>
        <authorList>
            <person name="Brown C.T."/>
            <person name="Hug L.A."/>
            <person name="Thomas B.C."/>
            <person name="Sharon I."/>
            <person name="Castelle C.J."/>
            <person name="Singh A."/>
            <person name="Wilkins M.J."/>
            <person name="Williams K.H."/>
            <person name="Banfield J.F."/>
        </authorList>
    </citation>
    <scope>NUCLEOTIDE SEQUENCE [LARGE SCALE GENOMIC DNA]</scope>
</reference>
<dbReference type="Proteomes" id="UP000034736">
    <property type="component" value="Unassembled WGS sequence"/>
</dbReference>
<dbReference type="InterPro" id="IPR011109">
    <property type="entry name" value="DNA_bind_recombinase_dom"/>
</dbReference>
<dbReference type="CDD" id="cd00338">
    <property type="entry name" value="Ser_Recombinase"/>
    <property type="match status" value="1"/>
</dbReference>
<organism evidence="2 3">
    <name type="scientific">Candidatus Giovannonibacteria bacterium GW2011_GWA2_44_13b</name>
    <dbReference type="NCBI Taxonomy" id="1618647"/>
    <lineage>
        <taxon>Bacteria</taxon>
        <taxon>Candidatus Giovannoniibacteriota</taxon>
    </lineage>
</organism>
<dbReference type="InterPro" id="IPR038109">
    <property type="entry name" value="DNA_bind_recomb_sf"/>
</dbReference>
<evidence type="ECO:0000259" key="1">
    <source>
        <dbReference type="PROSITE" id="PS51737"/>
    </source>
</evidence>
<comment type="caution">
    <text evidence="2">The sequence shown here is derived from an EMBL/GenBank/DDBJ whole genome shotgun (WGS) entry which is preliminary data.</text>
</comment>
<dbReference type="InterPro" id="IPR050639">
    <property type="entry name" value="SSR_resolvase"/>
</dbReference>
<proteinExistence type="predicted"/>
<gene>
    <name evidence="2" type="ORF">UW30_C0023G0001</name>
</gene>
<dbReference type="SMART" id="SM00857">
    <property type="entry name" value="Resolvase"/>
    <property type="match status" value="1"/>
</dbReference>
<dbReference type="Pfam" id="PF07508">
    <property type="entry name" value="Recombinase"/>
    <property type="match status" value="1"/>
</dbReference>
<accession>A0A0G1H198</accession>
<dbReference type="SUPFAM" id="SSF53041">
    <property type="entry name" value="Resolvase-like"/>
    <property type="match status" value="1"/>
</dbReference>
<dbReference type="InterPro" id="IPR006119">
    <property type="entry name" value="Resolv_N"/>
</dbReference>
<dbReference type="AlphaFoldDB" id="A0A0G1H198"/>
<dbReference type="Pfam" id="PF13408">
    <property type="entry name" value="Zn_ribbon_recom"/>
    <property type="match status" value="1"/>
</dbReference>
<dbReference type="GO" id="GO:0003677">
    <property type="term" value="F:DNA binding"/>
    <property type="evidence" value="ECO:0007669"/>
    <property type="project" value="InterPro"/>
</dbReference>
<evidence type="ECO:0000313" key="3">
    <source>
        <dbReference type="Proteomes" id="UP000034736"/>
    </source>
</evidence>
<name>A0A0G1H198_9BACT</name>
<dbReference type="EMBL" id="LCHU01000023">
    <property type="protein sequence ID" value="KKT40203.1"/>
    <property type="molecule type" value="Genomic_DNA"/>
</dbReference>
<evidence type="ECO:0000313" key="2">
    <source>
        <dbReference type="EMBL" id="KKT40203.1"/>
    </source>
</evidence>
<feature type="non-terminal residue" evidence="2">
    <location>
        <position position="1"/>
    </location>
</feature>
<dbReference type="PANTHER" id="PTHR30461:SF23">
    <property type="entry name" value="DNA RECOMBINASE-RELATED"/>
    <property type="match status" value="1"/>
</dbReference>
<dbReference type="Gene3D" id="3.90.1750.20">
    <property type="entry name" value="Putative Large Serine Recombinase, Chain B, Domain 2"/>
    <property type="match status" value="1"/>
</dbReference>
<sequence>AQLVELQEYAAKEKLEIVASLCEAKTAKEPGRIKFAEMLSLIEKGKADGIISWHPDRLARNSVDGGKIIHFVDRGLIKSLKFPTFWFEPTPQGLFMLNIAFGQSKYFVDNLRENVKRGLRQKIRNGVWPGWAPVGYLNNPKTRGIDVDSEKAPKVKKMFEMYATGAYTLHSLANWCRKYDLRGNLGKEIALSNVQSILQNIFYIGLMKYGGEIHEGQHEPLISKKLFDSCQEVMAKRGKVHELHKNNFSYLGLLKCASCGCSITAEKQKGHNYYRCTKKKGLCQEKHYLREEALTEQITSYLQKVSLSSQDTEKILAALDSEQDKAREDAQGEVIILKEQLMSVEARLAKLLDVYLADALSTEEYAAKKQGLLSQKMSLNEKITDFDTKGLSWLEPAREFVKSLNQAAIYEVDYFTAVHRIASQSVGVPYVVPSRGFEPLPLAGRGPKPRASANSATRAFLLPREHEAGRGIEPLYMGFADPCLATWLPGRPSNYFLCFPVIFQGGPVLSALCLKRILYAVFCGV</sequence>
<feature type="domain" description="Recombinase" evidence="1">
    <location>
        <begin position="133"/>
        <end position="240"/>
    </location>
</feature>
<dbReference type="InterPro" id="IPR036162">
    <property type="entry name" value="Resolvase-like_N_sf"/>
</dbReference>
<dbReference type="Gene3D" id="3.40.50.1390">
    <property type="entry name" value="Resolvase, N-terminal catalytic domain"/>
    <property type="match status" value="1"/>
</dbReference>
<dbReference type="InterPro" id="IPR025827">
    <property type="entry name" value="Zn_ribbon_recom_dom"/>
</dbReference>
<dbReference type="PROSITE" id="PS51737">
    <property type="entry name" value="RECOMBINASE_DNA_BIND"/>
    <property type="match status" value="1"/>
</dbReference>